<evidence type="ECO:0000313" key="1">
    <source>
        <dbReference type="Proteomes" id="UP000887580"/>
    </source>
</evidence>
<reference evidence="2" key="1">
    <citation type="submission" date="2022-11" db="UniProtKB">
        <authorList>
            <consortium name="WormBaseParasite"/>
        </authorList>
    </citation>
    <scope>IDENTIFICATION</scope>
</reference>
<protein>
    <submittedName>
        <fullName evidence="2">Uncharacterized protein</fullName>
    </submittedName>
</protein>
<dbReference type="WBParaSite" id="PS1159_v2.g3062.t1">
    <property type="protein sequence ID" value="PS1159_v2.g3062.t1"/>
    <property type="gene ID" value="PS1159_v2.g3062"/>
</dbReference>
<sequence length="228" mass="26792">MYSANPKGLNYYTTDEEEDEEEYFERKYCGRYSYSPKPKPKPKIHRDKFKPKNNAFDMQLQRFELFKAQDVKTGHFDVIFETDEKFLTEFVAAKGILSRDDGMHAHDICVQIRNADKILTGTFKDDFKIFDRVQKWEYGYTKISHKSETKQRFFNLKCSIPSTPSTVQKMKGCQWYLCLEKDGVVTVKFHTMIANTDYLIAELKSANSDFRIVSGRYTYLTATRGNMF</sequence>
<name>A0AC35GAF9_9BILA</name>
<evidence type="ECO:0000313" key="2">
    <source>
        <dbReference type="WBParaSite" id="PS1159_v2.g3062.t1"/>
    </source>
</evidence>
<organism evidence="1 2">
    <name type="scientific">Panagrolaimus sp. PS1159</name>
    <dbReference type="NCBI Taxonomy" id="55785"/>
    <lineage>
        <taxon>Eukaryota</taxon>
        <taxon>Metazoa</taxon>
        <taxon>Ecdysozoa</taxon>
        <taxon>Nematoda</taxon>
        <taxon>Chromadorea</taxon>
        <taxon>Rhabditida</taxon>
        <taxon>Tylenchina</taxon>
        <taxon>Panagrolaimomorpha</taxon>
        <taxon>Panagrolaimoidea</taxon>
        <taxon>Panagrolaimidae</taxon>
        <taxon>Panagrolaimus</taxon>
    </lineage>
</organism>
<accession>A0AC35GAF9</accession>
<dbReference type="Proteomes" id="UP000887580">
    <property type="component" value="Unplaced"/>
</dbReference>
<proteinExistence type="predicted"/>